<organism evidence="1 2">
    <name type="scientific">Candidatus Sulfotelmatobacter kueseliae</name>
    <dbReference type="NCBI Taxonomy" id="2042962"/>
    <lineage>
        <taxon>Bacteria</taxon>
        <taxon>Pseudomonadati</taxon>
        <taxon>Acidobacteriota</taxon>
        <taxon>Terriglobia</taxon>
        <taxon>Terriglobales</taxon>
        <taxon>Candidatus Korobacteraceae</taxon>
        <taxon>Candidatus Sulfotelmatobacter</taxon>
    </lineage>
</organism>
<accession>A0A2U3KS82</accession>
<gene>
    <name evidence="1" type="ORF">SBA1_460006</name>
</gene>
<dbReference type="EMBL" id="OMOD01000140">
    <property type="protein sequence ID" value="SPF42409.1"/>
    <property type="molecule type" value="Genomic_DNA"/>
</dbReference>
<reference evidence="2" key="1">
    <citation type="submission" date="2018-02" db="EMBL/GenBank/DDBJ databases">
        <authorList>
            <person name="Hausmann B."/>
        </authorList>
    </citation>
    <scope>NUCLEOTIDE SEQUENCE [LARGE SCALE GENOMIC DNA]</scope>
    <source>
        <strain evidence="2">Peat soil MAG SbA1</strain>
    </source>
</reference>
<evidence type="ECO:0000313" key="1">
    <source>
        <dbReference type="EMBL" id="SPF42409.1"/>
    </source>
</evidence>
<name>A0A2U3KS82_9BACT</name>
<sequence length="22" mass="2201">MGGNLVFLGCISKVVGVAGHEL</sequence>
<protein>
    <submittedName>
        <fullName evidence="1">Uncharacterized protein</fullName>
    </submittedName>
</protein>
<proteinExistence type="predicted"/>
<evidence type="ECO:0000313" key="2">
    <source>
        <dbReference type="Proteomes" id="UP000238701"/>
    </source>
</evidence>
<dbReference type="Proteomes" id="UP000238701">
    <property type="component" value="Unassembled WGS sequence"/>
</dbReference>
<dbReference type="AlphaFoldDB" id="A0A2U3KS82"/>